<keyword evidence="2" id="KW-0255">Endonuclease</keyword>
<dbReference type="CDD" id="cd06260">
    <property type="entry name" value="DUF820-like"/>
    <property type="match status" value="1"/>
</dbReference>
<organism evidence="2 3">
    <name type="scientific">Clostridium bovifaecis</name>
    <dbReference type="NCBI Taxonomy" id="2184719"/>
    <lineage>
        <taxon>Bacteria</taxon>
        <taxon>Bacillati</taxon>
        <taxon>Bacillota</taxon>
        <taxon>Clostridia</taxon>
        <taxon>Eubacteriales</taxon>
        <taxon>Clostridiaceae</taxon>
        <taxon>Clostridium</taxon>
    </lineage>
</organism>
<sequence>MALEKFKYMTLKEFYHMREISNELMEFIDGTVYMSPSPSTKHQRISGRLYVELFNYLEGKGCEVFDAPFDIVLHKEDIEEDKIVIPDLSVIGDKSGLNEQNYKGVPTLIVEILSPSNQSHDLVLKLNLYMQYGVKEYWIVNPMLDSIQVYSLDENGGYIQKDNKVSKGVINSKVLEGFKVDVEKIFG</sequence>
<gene>
    <name evidence="2" type="ORF">GOM49_04190</name>
</gene>
<dbReference type="InterPro" id="IPR011335">
    <property type="entry name" value="Restrct_endonuc-II-like"/>
</dbReference>
<dbReference type="Pfam" id="PF05685">
    <property type="entry name" value="Uma2"/>
    <property type="match status" value="1"/>
</dbReference>
<evidence type="ECO:0000259" key="1">
    <source>
        <dbReference type="Pfam" id="PF05685"/>
    </source>
</evidence>
<protein>
    <submittedName>
        <fullName evidence="2">Uma2 family endonuclease</fullName>
    </submittedName>
</protein>
<evidence type="ECO:0000313" key="3">
    <source>
        <dbReference type="Proteomes" id="UP000422764"/>
    </source>
</evidence>
<keyword evidence="3" id="KW-1185">Reference proteome</keyword>
<keyword evidence="2" id="KW-0378">Hydrolase</keyword>
<dbReference type="AlphaFoldDB" id="A0A6I6EL51"/>
<proteinExistence type="predicted"/>
<accession>A0A6I6EL51</accession>
<dbReference type="SUPFAM" id="SSF52980">
    <property type="entry name" value="Restriction endonuclease-like"/>
    <property type="match status" value="1"/>
</dbReference>
<dbReference type="Gene3D" id="3.90.1570.10">
    <property type="entry name" value="tt1808, chain A"/>
    <property type="match status" value="1"/>
</dbReference>
<reference evidence="2 3" key="1">
    <citation type="submission" date="2019-12" db="EMBL/GenBank/DDBJ databases">
        <title>Genome sequenceing of Clostridium bovifaecis.</title>
        <authorList>
            <person name="Yao Y."/>
        </authorList>
    </citation>
    <scope>NUCLEOTIDE SEQUENCE [LARGE SCALE GENOMIC DNA]</scope>
    <source>
        <strain evidence="2 3">BXX</strain>
    </source>
</reference>
<dbReference type="Proteomes" id="UP000422764">
    <property type="component" value="Chromosome"/>
</dbReference>
<feature type="domain" description="Putative restriction endonuclease" evidence="1">
    <location>
        <begin position="12"/>
        <end position="183"/>
    </location>
</feature>
<keyword evidence="2" id="KW-0540">Nuclease</keyword>
<dbReference type="PANTHER" id="PTHR34107:SF4">
    <property type="entry name" value="SLL1222 PROTEIN"/>
    <property type="match status" value="1"/>
</dbReference>
<dbReference type="GO" id="GO:0004519">
    <property type="term" value="F:endonuclease activity"/>
    <property type="evidence" value="ECO:0007669"/>
    <property type="project" value="UniProtKB-KW"/>
</dbReference>
<dbReference type="PANTHER" id="PTHR34107">
    <property type="entry name" value="SLL0198 PROTEIN-RELATED"/>
    <property type="match status" value="1"/>
</dbReference>
<dbReference type="InterPro" id="IPR012296">
    <property type="entry name" value="Nuclease_put_TT1808"/>
</dbReference>
<dbReference type="EMBL" id="CP046522">
    <property type="protein sequence ID" value="QGU94409.1"/>
    <property type="molecule type" value="Genomic_DNA"/>
</dbReference>
<dbReference type="InterPro" id="IPR008538">
    <property type="entry name" value="Uma2"/>
</dbReference>
<name>A0A6I6EL51_9CLOT</name>
<evidence type="ECO:0000313" key="2">
    <source>
        <dbReference type="EMBL" id="QGU94409.1"/>
    </source>
</evidence>